<dbReference type="Proteomes" id="UP001193920">
    <property type="component" value="Unassembled WGS sequence"/>
</dbReference>
<protein>
    <recommendedName>
        <fullName evidence="2">Transposase</fullName>
    </recommendedName>
</protein>
<organism evidence="1">
    <name type="scientific">Xenorhabdus szentirmaii</name>
    <dbReference type="NCBI Taxonomy" id="290112"/>
    <lineage>
        <taxon>Bacteria</taxon>
        <taxon>Pseudomonadati</taxon>
        <taxon>Pseudomonadota</taxon>
        <taxon>Gammaproteobacteria</taxon>
        <taxon>Enterobacterales</taxon>
        <taxon>Morganellaceae</taxon>
        <taxon>Xenorhabdus</taxon>
    </lineage>
</organism>
<evidence type="ECO:0000313" key="1">
    <source>
        <dbReference type="EMBL" id="MBD2803009.1"/>
    </source>
</evidence>
<evidence type="ECO:0008006" key="2">
    <source>
        <dbReference type="Google" id="ProtNLM"/>
    </source>
</evidence>
<reference evidence="1" key="1">
    <citation type="submission" date="2020-09" db="EMBL/GenBank/DDBJ databases">
        <authorList>
            <person name="Palma L."/>
            <person name="Caballero P."/>
            <person name="Berry C."/>
            <person name="Del Valle E."/>
        </authorList>
    </citation>
    <scope>NUCLEOTIDE SEQUENCE</scope>
    <source>
        <strain evidence="1">M</strain>
    </source>
</reference>
<dbReference type="AlphaFoldDB" id="A0AAW3Z237"/>
<accession>A0AAW3Z237</accession>
<feature type="non-terminal residue" evidence="1">
    <location>
        <position position="47"/>
    </location>
</feature>
<proteinExistence type="predicted"/>
<sequence length="47" mass="5272">MVIRRDKVPDARACLDGESLVDGGKSRLQPGFVADLQRGRGVNYWLR</sequence>
<dbReference type="EMBL" id="JACXBF010000575">
    <property type="protein sequence ID" value="MBD2803009.1"/>
    <property type="molecule type" value="Genomic_DNA"/>
</dbReference>
<comment type="caution">
    <text evidence="1">The sequence shown here is derived from an EMBL/GenBank/DDBJ whole genome shotgun (WGS) entry which is preliminary data.</text>
</comment>
<name>A0AAW3Z237_9GAMM</name>
<gene>
    <name evidence="1" type="ORF">ID854_21815</name>
</gene>
<reference evidence="1" key="2">
    <citation type="journal article" date="2024" name="Toxins">
        <title>Genome Sequence Analysis of Native Xenorhabdus Strains Isolated from Entomopathogenic Nematodes in Argentina.</title>
        <authorList>
            <person name="Palma L."/>
            <person name="Frizzo L."/>
            <person name="Kaiser S."/>
            <person name="Berry C."/>
            <person name="Caballero P."/>
            <person name="Bode H.B."/>
            <person name="Del Valle E.E."/>
        </authorList>
    </citation>
    <scope>NUCLEOTIDE SEQUENCE</scope>
    <source>
        <strain evidence="1">M</strain>
    </source>
</reference>